<dbReference type="InterPro" id="IPR021109">
    <property type="entry name" value="Peptidase_aspartic_dom_sf"/>
</dbReference>
<feature type="region of interest" description="Disordered" evidence="2">
    <location>
        <begin position="166"/>
        <end position="200"/>
    </location>
</feature>
<accession>A0A8J5ZJF5</accession>
<protein>
    <recommendedName>
        <fullName evidence="5">Retrotransposon gag domain-containing protein</fullName>
    </recommendedName>
</protein>
<feature type="compositionally biased region" description="Low complexity" evidence="2">
    <location>
        <begin position="183"/>
        <end position="198"/>
    </location>
</feature>
<evidence type="ECO:0000256" key="2">
    <source>
        <dbReference type="SAM" id="MobiDB-lite"/>
    </source>
</evidence>
<gene>
    <name evidence="3" type="ORF">CXB51_001296</name>
</gene>
<dbReference type="EMBL" id="JAHUZN010000001">
    <property type="protein sequence ID" value="KAG8503340.1"/>
    <property type="molecule type" value="Genomic_DNA"/>
</dbReference>
<dbReference type="PANTHER" id="PTHR33067:SF35">
    <property type="entry name" value="ASPARTIC PEPTIDASE DDI1-TYPE DOMAIN-CONTAINING PROTEIN"/>
    <property type="match status" value="1"/>
</dbReference>
<proteinExistence type="predicted"/>
<name>A0A8J5ZJF5_9ROSI</name>
<feature type="coiled-coil region" evidence="1">
    <location>
        <begin position="220"/>
        <end position="247"/>
    </location>
</feature>
<evidence type="ECO:0008006" key="5">
    <source>
        <dbReference type="Google" id="ProtNLM"/>
    </source>
</evidence>
<dbReference type="AlphaFoldDB" id="A0A8J5ZJF5"/>
<evidence type="ECO:0000313" key="3">
    <source>
        <dbReference type="EMBL" id="KAG8503340.1"/>
    </source>
</evidence>
<keyword evidence="4" id="KW-1185">Reference proteome</keyword>
<dbReference type="Gene3D" id="2.40.70.10">
    <property type="entry name" value="Acid Proteases"/>
    <property type="match status" value="1"/>
</dbReference>
<dbReference type="PANTHER" id="PTHR33067">
    <property type="entry name" value="RNA-DIRECTED DNA POLYMERASE-RELATED"/>
    <property type="match status" value="1"/>
</dbReference>
<keyword evidence="1" id="KW-0175">Coiled coil</keyword>
<evidence type="ECO:0000256" key="1">
    <source>
        <dbReference type="SAM" id="Coils"/>
    </source>
</evidence>
<organism evidence="3 4">
    <name type="scientific">Gossypium anomalum</name>
    <dbReference type="NCBI Taxonomy" id="47600"/>
    <lineage>
        <taxon>Eukaryota</taxon>
        <taxon>Viridiplantae</taxon>
        <taxon>Streptophyta</taxon>
        <taxon>Embryophyta</taxon>
        <taxon>Tracheophyta</taxon>
        <taxon>Spermatophyta</taxon>
        <taxon>Magnoliopsida</taxon>
        <taxon>eudicotyledons</taxon>
        <taxon>Gunneridae</taxon>
        <taxon>Pentapetalae</taxon>
        <taxon>rosids</taxon>
        <taxon>malvids</taxon>
        <taxon>Malvales</taxon>
        <taxon>Malvaceae</taxon>
        <taxon>Malvoideae</taxon>
        <taxon>Gossypium</taxon>
    </lineage>
</organism>
<dbReference type="CDD" id="cd00303">
    <property type="entry name" value="retropepsin_like"/>
    <property type="match status" value="1"/>
</dbReference>
<dbReference type="OrthoDB" id="1103301at2759"/>
<sequence length="536" mass="60494">MDLETLYDACERYKDLLRRCPHHGLPLWLQVQTFYNGVNPSTRKMIDAAASGTINNKTLEEASKFIEEMSLNNYQWQVIRTKPTKTAGIYNVDSVTMLSNQVELLNKKIDGLLGSTQVHPTMRCDSSGGGVLTEYPPFNPTTEEEQVNYMGNNNFRSQNNPYSNTYNTGWKNHQNFSWGGQGNQRPQNPQGFQQPPYQQEKKSNLEEMISKFISVLETHFQNTETTLKNQQALIQRLETQIGQLSKLISERPQGSLSSNTEPNLKEQLNAISTQDKEGFVEPEPELMQEIVISKGKSQMPNAMKFLRELLANNLKLDEASHVELNVVCSVILQNKLPNKLKDLGSFTIPYLIGSLDVNNALANLGASINVMPYKMFKQIGLGKPKQTRMSIQLADKTIKFPRGLIEDVLVKVDKFIFHIDFVVLDIEEETNTSLILGKPFLATAKTIIDVGTGELTLRVGDEMITLQARNSSITSDMEGNDPYHPTKTNNMTQSTVQKLSLKEVHEPCSNNNRGPIHEERRLQIEVCDMPVLEDRG</sequence>
<feature type="compositionally biased region" description="Polar residues" evidence="2">
    <location>
        <begin position="166"/>
        <end position="178"/>
    </location>
</feature>
<evidence type="ECO:0000313" key="4">
    <source>
        <dbReference type="Proteomes" id="UP000701853"/>
    </source>
</evidence>
<comment type="caution">
    <text evidence="3">The sequence shown here is derived from an EMBL/GenBank/DDBJ whole genome shotgun (WGS) entry which is preliminary data.</text>
</comment>
<reference evidence="3 4" key="1">
    <citation type="journal article" date="2021" name="bioRxiv">
        <title>The Gossypium anomalum genome as a resource for cotton improvement and evolutionary analysis of hybrid incompatibility.</title>
        <authorList>
            <person name="Grover C.E."/>
            <person name="Yuan D."/>
            <person name="Arick M.A."/>
            <person name="Miller E.R."/>
            <person name="Hu G."/>
            <person name="Peterson D.G."/>
            <person name="Wendel J.F."/>
            <person name="Udall J.A."/>
        </authorList>
    </citation>
    <scope>NUCLEOTIDE SEQUENCE [LARGE SCALE GENOMIC DNA]</scope>
    <source>
        <strain evidence="3">JFW-Udall</strain>
        <tissue evidence="3">Leaf</tissue>
    </source>
</reference>
<dbReference type="Proteomes" id="UP000701853">
    <property type="component" value="Chromosome 1"/>
</dbReference>